<dbReference type="Ensembl" id="ENSMZET00005010736.1">
    <property type="protein sequence ID" value="ENSMZEP00005010365.1"/>
    <property type="gene ID" value="ENSMZEG00005007816.1"/>
</dbReference>
<dbReference type="PROSITE" id="PS50878">
    <property type="entry name" value="RT_POL"/>
    <property type="match status" value="1"/>
</dbReference>
<evidence type="ECO:0000259" key="1">
    <source>
        <dbReference type="PROSITE" id="PS50878"/>
    </source>
</evidence>
<dbReference type="Proteomes" id="UP000265160">
    <property type="component" value="LG17"/>
</dbReference>
<reference evidence="2" key="2">
    <citation type="submission" date="2025-08" db="UniProtKB">
        <authorList>
            <consortium name="Ensembl"/>
        </authorList>
    </citation>
    <scope>IDENTIFICATION</scope>
</reference>
<dbReference type="InterPro" id="IPR043502">
    <property type="entry name" value="DNA/RNA_pol_sf"/>
</dbReference>
<dbReference type="AlphaFoldDB" id="A0A3P9BKB5"/>
<accession>A0A3P9BKB5</accession>
<proteinExistence type="predicted"/>
<feature type="domain" description="Reverse transcriptase" evidence="1">
    <location>
        <begin position="1"/>
        <end position="172"/>
    </location>
</feature>
<sequence>SVMVRGPASEVLMGCPRPRAWLLTPHLHPIPGDHQVDYLIQPSLLLEHQLYLSNRLSSVHLATSSSSAVPVCCGVPQGSVLGPTLFSLYMLPLSAIFEKYHIAFHYYADDIQIYFELNDDLALSLNCFRECMCEVKQWLLANTLILNDKKTEIVVFGSNVLRAKLLMISVTNVAYLQLWRPGLLNWRLGFAPFIHLT</sequence>
<keyword evidence="3" id="KW-1185">Reference proteome</keyword>
<dbReference type="GeneTree" id="ENSGT01150000286909"/>
<evidence type="ECO:0000313" key="3">
    <source>
        <dbReference type="Proteomes" id="UP000265160"/>
    </source>
</evidence>
<name>A0A3P9BKB5_9CICH</name>
<organism evidence="2 3">
    <name type="scientific">Maylandia zebra</name>
    <name type="common">zebra mbuna</name>
    <dbReference type="NCBI Taxonomy" id="106582"/>
    <lineage>
        <taxon>Eukaryota</taxon>
        <taxon>Metazoa</taxon>
        <taxon>Chordata</taxon>
        <taxon>Craniata</taxon>
        <taxon>Vertebrata</taxon>
        <taxon>Euteleostomi</taxon>
        <taxon>Actinopterygii</taxon>
        <taxon>Neopterygii</taxon>
        <taxon>Teleostei</taxon>
        <taxon>Neoteleostei</taxon>
        <taxon>Acanthomorphata</taxon>
        <taxon>Ovalentaria</taxon>
        <taxon>Cichlomorphae</taxon>
        <taxon>Cichliformes</taxon>
        <taxon>Cichlidae</taxon>
        <taxon>African cichlids</taxon>
        <taxon>Pseudocrenilabrinae</taxon>
        <taxon>Haplochromini</taxon>
        <taxon>Maylandia</taxon>
        <taxon>Maylandia zebra complex</taxon>
    </lineage>
</organism>
<dbReference type="PANTHER" id="PTHR33332">
    <property type="entry name" value="REVERSE TRANSCRIPTASE DOMAIN-CONTAINING PROTEIN"/>
    <property type="match status" value="1"/>
</dbReference>
<reference evidence="2 3" key="1">
    <citation type="journal article" date="2014" name="Nature">
        <title>The genomic substrate for adaptive radiation in African cichlid fish.</title>
        <authorList>
            <person name="Brawand D."/>
            <person name="Wagner C.E."/>
            <person name="Li Y.I."/>
            <person name="Malinsky M."/>
            <person name="Keller I."/>
            <person name="Fan S."/>
            <person name="Simakov O."/>
            <person name="Ng A.Y."/>
            <person name="Lim Z.W."/>
            <person name="Bezault E."/>
            <person name="Turner-Maier J."/>
            <person name="Johnson J."/>
            <person name="Alcazar R."/>
            <person name="Noh H.J."/>
            <person name="Russell P."/>
            <person name="Aken B."/>
            <person name="Alfoldi J."/>
            <person name="Amemiya C."/>
            <person name="Azzouzi N."/>
            <person name="Baroiller J.F."/>
            <person name="Barloy-Hubler F."/>
            <person name="Berlin A."/>
            <person name="Bloomquist R."/>
            <person name="Carleton K.L."/>
            <person name="Conte M.A."/>
            <person name="D'Cotta H."/>
            <person name="Eshel O."/>
            <person name="Gaffney L."/>
            <person name="Galibert F."/>
            <person name="Gante H.F."/>
            <person name="Gnerre S."/>
            <person name="Greuter L."/>
            <person name="Guyon R."/>
            <person name="Haddad N.S."/>
            <person name="Haerty W."/>
            <person name="Harris R.M."/>
            <person name="Hofmann H.A."/>
            <person name="Hourlier T."/>
            <person name="Hulata G."/>
            <person name="Jaffe D.B."/>
            <person name="Lara M."/>
            <person name="Lee A.P."/>
            <person name="MacCallum I."/>
            <person name="Mwaiko S."/>
            <person name="Nikaido M."/>
            <person name="Nishihara H."/>
            <person name="Ozouf-Costaz C."/>
            <person name="Penman D.J."/>
            <person name="Przybylski D."/>
            <person name="Rakotomanga M."/>
            <person name="Renn S.C.P."/>
            <person name="Ribeiro F.J."/>
            <person name="Ron M."/>
            <person name="Salzburger W."/>
            <person name="Sanchez-Pulido L."/>
            <person name="Santos M.E."/>
            <person name="Searle S."/>
            <person name="Sharpe T."/>
            <person name="Swofford R."/>
            <person name="Tan F.J."/>
            <person name="Williams L."/>
            <person name="Young S."/>
            <person name="Yin S."/>
            <person name="Okada N."/>
            <person name="Kocher T.D."/>
            <person name="Miska E.A."/>
            <person name="Lander E.S."/>
            <person name="Venkatesh B."/>
            <person name="Fernald R.D."/>
            <person name="Meyer A."/>
            <person name="Ponting C.P."/>
            <person name="Streelman J.T."/>
            <person name="Lindblad-Toh K."/>
            <person name="Seehausen O."/>
            <person name="Di Palma F."/>
        </authorList>
    </citation>
    <scope>NUCLEOTIDE SEQUENCE</scope>
</reference>
<protein>
    <recommendedName>
        <fullName evidence="1">Reverse transcriptase domain-containing protein</fullName>
    </recommendedName>
</protein>
<evidence type="ECO:0000313" key="2">
    <source>
        <dbReference type="Ensembl" id="ENSMZEP00005010365.1"/>
    </source>
</evidence>
<reference evidence="2" key="3">
    <citation type="submission" date="2025-09" db="UniProtKB">
        <authorList>
            <consortium name="Ensembl"/>
        </authorList>
    </citation>
    <scope>IDENTIFICATION</scope>
</reference>
<dbReference type="SUPFAM" id="SSF56672">
    <property type="entry name" value="DNA/RNA polymerases"/>
    <property type="match status" value="1"/>
</dbReference>
<dbReference type="STRING" id="106582.ENSMZEP00005010365"/>
<dbReference type="InterPro" id="IPR000477">
    <property type="entry name" value="RT_dom"/>
</dbReference>
<dbReference type="Pfam" id="PF00078">
    <property type="entry name" value="RVT_1"/>
    <property type="match status" value="1"/>
</dbReference>